<keyword evidence="2" id="KW-1133">Transmembrane helix</keyword>
<organism evidence="3 4">
    <name type="scientific">Planococcus dechangensis</name>
    <dbReference type="NCBI Taxonomy" id="1176255"/>
    <lineage>
        <taxon>Bacteria</taxon>
        <taxon>Bacillati</taxon>
        <taxon>Bacillota</taxon>
        <taxon>Bacilli</taxon>
        <taxon>Bacillales</taxon>
        <taxon>Caryophanaceae</taxon>
        <taxon>Planococcus</taxon>
    </lineage>
</organism>
<dbReference type="Proteomes" id="UP001595932">
    <property type="component" value="Unassembled WGS sequence"/>
</dbReference>
<evidence type="ECO:0008006" key="5">
    <source>
        <dbReference type="Google" id="ProtNLM"/>
    </source>
</evidence>
<evidence type="ECO:0000256" key="1">
    <source>
        <dbReference type="SAM" id="Coils"/>
    </source>
</evidence>
<feature type="coiled-coil region" evidence="1">
    <location>
        <begin position="38"/>
        <end position="65"/>
    </location>
</feature>
<gene>
    <name evidence="3" type="ORF">ACFO5U_12355</name>
</gene>
<evidence type="ECO:0000256" key="2">
    <source>
        <dbReference type="SAM" id="Phobius"/>
    </source>
</evidence>
<sequence>MTETINMGDILATFVILGFLMMAIAIIVISIRNAGKKNNEQKISATDANARIEALEKRVEQLENER</sequence>
<keyword evidence="2" id="KW-0472">Membrane</keyword>
<comment type="caution">
    <text evidence="3">The sequence shown here is derived from an EMBL/GenBank/DDBJ whole genome shotgun (WGS) entry which is preliminary data.</text>
</comment>
<keyword evidence="4" id="KW-1185">Reference proteome</keyword>
<dbReference type="EMBL" id="JBHSGL010000005">
    <property type="protein sequence ID" value="MFC4713664.1"/>
    <property type="molecule type" value="Genomic_DNA"/>
</dbReference>
<accession>A0ABV9MF73</accession>
<name>A0ABV9MF73_9BACL</name>
<dbReference type="RefSeq" id="WP_377279365.1">
    <property type="nucleotide sequence ID" value="NZ_JBHSGL010000005.1"/>
</dbReference>
<evidence type="ECO:0000313" key="3">
    <source>
        <dbReference type="EMBL" id="MFC4713664.1"/>
    </source>
</evidence>
<evidence type="ECO:0000313" key="4">
    <source>
        <dbReference type="Proteomes" id="UP001595932"/>
    </source>
</evidence>
<reference evidence="4" key="1">
    <citation type="journal article" date="2019" name="Int. J. Syst. Evol. Microbiol.">
        <title>The Global Catalogue of Microorganisms (GCM) 10K type strain sequencing project: providing services to taxonomists for standard genome sequencing and annotation.</title>
        <authorList>
            <consortium name="The Broad Institute Genomics Platform"/>
            <consortium name="The Broad Institute Genome Sequencing Center for Infectious Disease"/>
            <person name="Wu L."/>
            <person name="Ma J."/>
        </authorList>
    </citation>
    <scope>NUCLEOTIDE SEQUENCE [LARGE SCALE GENOMIC DNA]</scope>
    <source>
        <strain evidence="4">CGMCC 1.12151</strain>
    </source>
</reference>
<protein>
    <recommendedName>
        <fullName evidence="5">DUF4083 domain-containing protein</fullName>
    </recommendedName>
</protein>
<proteinExistence type="predicted"/>
<keyword evidence="2" id="KW-0812">Transmembrane</keyword>
<feature type="transmembrane region" description="Helical" evidence="2">
    <location>
        <begin position="12"/>
        <end position="31"/>
    </location>
</feature>
<keyword evidence="1" id="KW-0175">Coiled coil</keyword>